<accession>A0A6J6Q755</accession>
<feature type="transmembrane region" description="Helical" evidence="7">
    <location>
        <begin position="46"/>
        <end position="66"/>
    </location>
</feature>
<feature type="transmembrane region" description="Helical" evidence="7">
    <location>
        <begin position="297"/>
        <end position="314"/>
    </location>
</feature>
<feature type="transmembrane region" description="Helical" evidence="7">
    <location>
        <begin position="429"/>
        <end position="448"/>
    </location>
</feature>
<feature type="transmembrane region" description="Helical" evidence="7">
    <location>
        <begin position="224"/>
        <end position="241"/>
    </location>
</feature>
<dbReference type="PRINTS" id="PR01036">
    <property type="entry name" value="TCRTETB"/>
</dbReference>
<keyword evidence="5 7" id="KW-1133">Transmembrane helix</keyword>
<dbReference type="PANTHER" id="PTHR42718:SF42">
    <property type="entry name" value="EXPORT PROTEIN"/>
    <property type="match status" value="1"/>
</dbReference>
<evidence type="ECO:0000256" key="2">
    <source>
        <dbReference type="ARBA" id="ARBA00022448"/>
    </source>
</evidence>
<feature type="transmembrane region" description="Helical" evidence="7">
    <location>
        <begin position="7"/>
        <end position="26"/>
    </location>
</feature>
<name>A0A6J6Q755_9ZZZZ</name>
<dbReference type="AlphaFoldDB" id="A0A6J6Q755"/>
<evidence type="ECO:0000259" key="8">
    <source>
        <dbReference type="PROSITE" id="PS50850"/>
    </source>
</evidence>
<dbReference type="InterPro" id="IPR011701">
    <property type="entry name" value="MFS"/>
</dbReference>
<evidence type="ECO:0000256" key="4">
    <source>
        <dbReference type="ARBA" id="ARBA00022692"/>
    </source>
</evidence>
<dbReference type="Gene3D" id="1.20.1250.20">
    <property type="entry name" value="MFS general substrate transporter like domains"/>
    <property type="match status" value="1"/>
</dbReference>
<feature type="domain" description="Major facilitator superfamily (MFS) profile" evidence="8">
    <location>
        <begin position="8"/>
        <end position="453"/>
    </location>
</feature>
<evidence type="ECO:0000256" key="6">
    <source>
        <dbReference type="ARBA" id="ARBA00023136"/>
    </source>
</evidence>
<evidence type="ECO:0000256" key="3">
    <source>
        <dbReference type="ARBA" id="ARBA00022475"/>
    </source>
</evidence>
<evidence type="ECO:0000313" key="9">
    <source>
        <dbReference type="EMBL" id="CAB4706626.1"/>
    </source>
</evidence>
<gene>
    <name evidence="9" type="ORF">UFOPK2399_01710</name>
</gene>
<keyword evidence="3" id="KW-1003">Cell membrane</keyword>
<organism evidence="9">
    <name type="scientific">freshwater metagenome</name>
    <dbReference type="NCBI Taxonomy" id="449393"/>
    <lineage>
        <taxon>unclassified sequences</taxon>
        <taxon>metagenomes</taxon>
        <taxon>ecological metagenomes</taxon>
    </lineage>
</organism>
<dbReference type="SUPFAM" id="SSF103473">
    <property type="entry name" value="MFS general substrate transporter"/>
    <property type="match status" value="1"/>
</dbReference>
<dbReference type="InterPro" id="IPR004638">
    <property type="entry name" value="EmrB-like"/>
</dbReference>
<keyword evidence="2" id="KW-0813">Transport</keyword>
<dbReference type="NCBIfam" id="TIGR00711">
    <property type="entry name" value="efflux_EmrB"/>
    <property type="match status" value="1"/>
</dbReference>
<reference evidence="9" key="1">
    <citation type="submission" date="2020-05" db="EMBL/GenBank/DDBJ databases">
        <authorList>
            <person name="Chiriac C."/>
            <person name="Salcher M."/>
            <person name="Ghai R."/>
            <person name="Kavagutti S V."/>
        </authorList>
    </citation>
    <scope>NUCLEOTIDE SEQUENCE</scope>
</reference>
<feature type="transmembrane region" description="Helical" evidence="7">
    <location>
        <begin position="355"/>
        <end position="377"/>
    </location>
</feature>
<sequence length="466" mass="47945">MNHKVGWTFAISSLAVFMVTLDNLVVTTAVPVIREDLHAGIAGLEWTVNAYTLVFAVLLLTGAALGDRFGRRLMFSIGLGIFTVASAGAALAPTIGALDAARAIQGLGGAIVMPLSLTILSAAVPAERRGLALGAWGGISGLAVAFGPLVGGAVVDGISWHWIFWLNVPIGLVLAPLAMVRLDESRGPASSVDVPGLVLASGGLFGVVWGLVRGNSVGWGSPEILVALVAGGAAVVLFVLWELRAPHPMLPLRFFRSRAFTLSSVASLLMSFGMFGSVFLLAQFFQTVQGYSPLGSGLRILPWTAMPMIVAPIAGAMSDRIGGHRLLGAGLALQAIGLGWIAAVSTPTTPYIDLVLPFSISGIGMGLFFAPVANVVLSSVRPEEEGQASGANNAIRELGGVLGVAVLVAIFSHYGGYASGQTFTDGLVPSVWVGAVIVAVGSIAAFGIGRQRRTHAPAVTPALESV</sequence>
<feature type="transmembrane region" description="Helical" evidence="7">
    <location>
        <begin position="162"/>
        <end position="182"/>
    </location>
</feature>
<feature type="transmembrane region" description="Helical" evidence="7">
    <location>
        <begin position="194"/>
        <end position="212"/>
    </location>
</feature>
<keyword evidence="4 7" id="KW-0812">Transmembrane</keyword>
<dbReference type="EMBL" id="CAEZXP010000007">
    <property type="protein sequence ID" value="CAB4706626.1"/>
    <property type="molecule type" value="Genomic_DNA"/>
</dbReference>
<comment type="subcellular location">
    <subcellularLocation>
        <location evidence="1">Cell membrane</location>
        <topology evidence="1">Multi-pass membrane protein</topology>
    </subcellularLocation>
</comment>
<evidence type="ECO:0000256" key="7">
    <source>
        <dbReference type="SAM" id="Phobius"/>
    </source>
</evidence>
<feature type="transmembrane region" description="Helical" evidence="7">
    <location>
        <begin position="73"/>
        <end position="92"/>
    </location>
</feature>
<feature type="transmembrane region" description="Helical" evidence="7">
    <location>
        <begin position="326"/>
        <end position="343"/>
    </location>
</feature>
<feature type="transmembrane region" description="Helical" evidence="7">
    <location>
        <begin position="398"/>
        <end position="417"/>
    </location>
</feature>
<evidence type="ECO:0000256" key="5">
    <source>
        <dbReference type="ARBA" id="ARBA00022989"/>
    </source>
</evidence>
<feature type="transmembrane region" description="Helical" evidence="7">
    <location>
        <begin position="131"/>
        <end position="150"/>
    </location>
</feature>
<dbReference type="Pfam" id="PF07690">
    <property type="entry name" value="MFS_1"/>
    <property type="match status" value="1"/>
</dbReference>
<dbReference type="Gene3D" id="1.20.1720.10">
    <property type="entry name" value="Multidrug resistance protein D"/>
    <property type="match status" value="1"/>
</dbReference>
<dbReference type="GO" id="GO:0005886">
    <property type="term" value="C:plasma membrane"/>
    <property type="evidence" value="ECO:0007669"/>
    <property type="project" value="UniProtKB-SubCell"/>
</dbReference>
<dbReference type="InterPro" id="IPR020846">
    <property type="entry name" value="MFS_dom"/>
</dbReference>
<dbReference type="InterPro" id="IPR036259">
    <property type="entry name" value="MFS_trans_sf"/>
</dbReference>
<evidence type="ECO:0000256" key="1">
    <source>
        <dbReference type="ARBA" id="ARBA00004651"/>
    </source>
</evidence>
<feature type="transmembrane region" description="Helical" evidence="7">
    <location>
        <begin position="262"/>
        <end position="285"/>
    </location>
</feature>
<dbReference type="PANTHER" id="PTHR42718">
    <property type="entry name" value="MAJOR FACILITATOR SUPERFAMILY MULTIDRUG TRANSPORTER MFSC"/>
    <property type="match status" value="1"/>
</dbReference>
<keyword evidence="6 7" id="KW-0472">Membrane</keyword>
<feature type="transmembrane region" description="Helical" evidence="7">
    <location>
        <begin position="104"/>
        <end position="124"/>
    </location>
</feature>
<dbReference type="GO" id="GO:0022857">
    <property type="term" value="F:transmembrane transporter activity"/>
    <property type="evidence" value="ECO:0007669"/>
    <property type="project" value="InterPro"/>
</dbReference>
<dbReference type="PROSITE" id="PS50850">
    <property type="entry name" value="MFS"/>
    <property type="match status" value="1"/>
</dbReference>
<proteinExistence type="predicted"/>
<protein>
    <submittedName>
        <fullName evidence="9">Unannotated protein</fullName>
    </submittedName>
</protein>
<dbReference type="CDD" id="cd17321">
    <property type="entry name" value="MFS_MMR_MDR_like"/>
    <property type="match status" value="1"/>
</dbReference>